<dbReference type="eggNOG" id="COG1959">
    <property type="taxonomic scope" value="Bacteria"/>
</dbReference>
<dbReference type="PANTHER" id="PTHR33221">
    <property type="entry name" value="WINGED HELIX-TURN-HELIX TRANSCRIPTIONAL REGULATOR, RRF2 FAMILY"/>
    <property type="match status" value="1"/>
</dbReference>
<dbReference type="STRING" id="521045.Kole_0457"/>
<gene>
    <name evidence="1" type="ordered locus">Kole_0457</name>
</gene>
<dbReference type="AlphaFoldDB" id="C5CE72"/>
<protein>
    <submittedName>
        <fullName evidence="1">Transcriptional regulator, BadM/Rrf2 family</fullName>
    </submittedName>
</protein>
<dbReference type="RefSeq" id="WP_012744967.1">
    <property type="nucleotide sequence ID" value="NC_012785.1"/>
</dbReference>
<sequence length="144" mass="16698">MLIQKTVRYALRILVKLSIENRALNSKEISLSENLDHGFTLKILYYLKKAGLVRAIRGRKGGYALAKNPEDITITKIFEAIPDVEERLIDCDTSCKFHKECYVKDFWELTNHIIGYTFSNVSIANIINNNFKEKIKFLEGEFHQ</sequence>
<dbReference type="InterPro" id="IPR036388">
    <property type="entry name" value="WH-like_DNA-bd_sf"/>
</dbReference>
<name>C5CE72_KOSOT</name>
<dbReference type="InterPro" id="IPR000944">
    <property type="entry name" value="Tscrpt_reg_Rrf2"/>
</dbReference>
<dbReference type="PROSITE" id="PS51197">
    <property type="entry name" value="HTH_RRF2_2"/>
    <property type="match status" value="1"/>
</dbReference>
<dbReference type="NCBIfam" id="TIGR00738">
    <property type="entry name" value="rrf2_super"/>
    <property type="match status" value="1"/>
</dbReference>
<dbReference type="GO" id="GO:0005829">
    <property type="term" value="C:cytosol"/>
    <property type="evidence" value="ECO:0007669"/>
    <property type="project" value="TreeGrafter"/>
</dbReference>
<dbReference type="EMBL" id="CP001634">
    <property type="protein sequence ID" value="ACR79180.1"/>
    <property type="molecule type" value="Genomic_DNA"/>
</dbReference>
<dbReference type="KEGG" id="kol:Kole_0457"/>
<reference evidence="1 2" key="1">
    <citation type="submission" date="2009-06" db="EMBL/GenBank/DDBJ databases">
        <title>Complete sequence of Thermotogales bacterium TBF 19.5.1.</title>
        <authorList>
            <consortium name="US DOE Joint Genome Institute"/>
            <person name="Lucas S."/>
            <person name="Copeland A."/>
            <person name="Lapidus A."/>
            <person name="Glavina del Rio T."/>
            <person name="Tice H."/>
            <person name="Bruce D."/>
            <person name="Goodwin L."/>
            <person name="Pitluck S."/>
            <person name="Chertkov O."/>
            <person name="Brettin T."/>
            <person name="Detter J.C."/>
            <person name="Han C."/>
            <person name="Schmutz J."/>
            <person name="Larimer F."/>
            <person name="Land M."/>
            <person name="Hauser L."/>
            <person name="Kyrpides N."/>
            <person name="Ovchinnikova G."/>
            <person name="Noll K."/>
        </authorList>
    </citation>
    <scope>NUCLEOTIDE SEQUENCE [LARGE SCALE GENOMIC DNA]</scope>
    <source>
        <strain evidence="2">ATCC BAA-1733 / DSM 21960 / TBF 19.5.1</strain>
    </source>
</reference>
<dbReference type="OrthoDB" id="9795923at2"/>
<dbReference type="InterPro" id="IPR030489">
    <property type="entry name" value="TR_Rrf2-type_CS"/>
</dbReference>
<dbReference type="InterPro" id="IPR036390">
    <property type="entry name" value="WH_DNA-bd_sf"/>
</dbReference>
<keyword evidence="2" id="KW-1185">Reference proteome</keyword>
<dbReference type="PROSITE" id="PS01332">
    <property type="entry name" value="HTH_RRF2_1"/>
    <property type="match status" value="1"/>
</dbReference>
<dbReference type="GO" id="GO:0003700">
    <property type="term" value="F:DNA-binding transcription factor activity"/>
    <property type="evidence" value="ECO:0007669"/>
    <property type="project" value="TreeGrafter"/>
</dbReference>
<dbReference type="Proteomes" id="UP000002382">
    <property type="component" value="Chromosome"/>
</dbReference>
<dbReference type="HOGENOM" id="CLU_107144_0_1_0"/>
<evidence type="ECO:0000313" key="1">
    <source>
        <dbReference type="EMBL" id="ACR79180.1"/>
    </source>
</evidence>
<proteinExistence type="predicted"/>
<dbReference type="Pfam" id="PF02082">
    <property type="entry name" value="Rrf2"/>
    <property type="match status" value="1"/>
</dbReference>
<dbReference type="Gene3D" id="1.10.10.10">
    <property type="entry name" value="Winged helix-like DNA-binding domain superfamily/Winged helix DNA-binding domain"/>
    <property type="match status" value="1"/>
</dbReference>
<accession>C5CE72</accession>
<evidence type="ECO:0000313" key="2">
    <source>
        <dbReference type="Proteomes" id="UP000002382"/>
    </source>
</evidence>
<reference evidence="1 2" key="2">
    <citation type="journal article" date="2011" name="J. Bacteriol.">
        <title>Genome Sequence of Kosmotoga olearia Strain TBF 19.5.1, a Thermophilic Bacterium with a Wide Growth Temperature Range, Isolated from the Troll B Oil Platform in the North Sea.</title>
        <authorList>
            <person name="Swithers K.S."/>
            <person name="Dipippo J.L."/>
            <person name="Bruce D.C."/>
            <person name="Detter C."/>
            <person name="Tapia R."/>
            <person name="Han S."/>
            <person name="Goodwin L.A."/>
            <person name="Han J."/>
            <person name="Woyke T."/>
            <person name="Pitluck S."/>
            <person name="Pennacchio L."/>
            <person name="Nolan M."/>
            <person name="Mikhailova N."/>
            <person name="Land M.L."/>
            <person name="Nesbo C.L."/>
            <person name="Gogarten J.P."/>
            <person name="Noll K.M."/>
        </authorList>
    </citation>
    <scope>NUCLEOTIDE SEQUENCE [LARGE SCALE GENOMIC DNA]</scope>
    <source>
        <strain evidence="2">ATCC BAA-1733 / DSM 21960 / TBF 19.5.1</strain>
    </source>
</reference>
<organism evidence="1 2">
    <name type="scientific">Kosmotoga olearia (strain ATCC BAA-1733 / DSM 21960 / TBF 19.5.1)</name>
    <dbReference type="NCBI Taxonomy" id="521045"/>
    <lineage>
        <taxon>Bacteria</taxon>
        <taxon>Thermotogati</taxon>
        <taxon>Thermotogota</taxon>
        <taxon>Thermotogae</taxon>
        <taxon>Kosmotogales</taxon>
        <taxon>Kosmotogaceae</taxon>
        <taxon>Kosmotoga</taxon>
    </lineage>
</organism>
<dbReference type="SUPFAM" id="SSF46785">
    <property type="entry name" value="Winged helix' DNA-binding domain"/>
    <property type="match status" value="1"/>
</dbReference>
<dbReference type="PANTHER" id="PTHR33221:SF14">
    <property type="entry name" value="HTH-TYPE TRANSCRIPTIONAL REGULATOR AQ_268-RELATED"/>
    <property type="match status" value="1"/>
</dbReference>